<name>A0A0D1LRH6_9MYCO</name>
<dbReference type="PATRIC" id="fig|280871.6.peg.1"/>
<dbReference type="Gene3D" id="1.10.530.10">
    <property type="match status" value="1"/>
</dbReference>
<dbReference type="GO" id="GO:0016787">
    <property type="term" value="F:hydrolase activity"/>
    <property type="evidence" value="ECO:0007669"/>
    <property type="project" value="UniProtKB-KW"/>
</dbReference>
<dbReference type="Pfam" id="PF06737">
    <property type="entry name" value="Transglycosylas"/>
    <property type="match status" value="1"/>
</dbReference>
<feature type="chain" id="PRO_5002232837" description="Resuscitation-promoting factor RpfA" evidence="8">
    <location>
        <begin position="34"/>
        <end position="173"/>
    </location>
</feature>
<dbReference type="STRING" id="280871.TL10_00005"/>
<feature type="domain" description="Resuscitation-promoting factor core lysozyme-like" evidence="9">
    <location>
        <begin position="38"/>
        <end position="114"/>
    </location>
</feature>
<comment type="caution">
    <text evidence="10">The sequence shown here is derived from an EMBL/GenBank/DDBJ whole genome shotgun (WGS) entry which is preliminary data.</text>
</comment>
<dbReference type="EMBL" id="JXST01000001">
    <property type="protein sequence ID" value="KIU18691.1"/>
    <property type="molecule type" value="Genomic_DNA"/>
</dbReference>
<dbReference type="InterPro" id="IPR023346">
    <property type="entry name" value="Lysozyme-like_dom_sf"/>
</dbReference>
<keyword evidence="2 8" id="KW-0732">Signal</keyword>
<dbReference type="SUPFAM" id="SSF53955">
    <property type="entry name" value="Lysozyme-like"/>
    <property type="match status" value="1"/>
</dbReference>
<dbReference type="FunFam" id="1.10.530.10:FF:000029">
    <property type="entry name" value="Resuscitation-promoting factor RpfA"/>
    <property type="match status" value="1"/>
</dbReference>
<evidence type="ECO:0000256" key="8">
    <source>
        <dbReference type="SAM" id="SignalP"/>
    </source>
</evidence>
<keyword evidence="5" id="KW-0843">Virulence</keyword>
<evidence type="ECO:0000259" key="9">
    <source>
        <dbReference type="Pfam" id="PF06737"/>
    </source>
</evidence>
<evidence type="ECO:0000313" key="11">
    <source>
        <dbReference type="Proteomes" id="UP000032221"/>
    </source>
</evidence>
<evidence type="ECO:0000256" key="6">
    <source>
        <dbReference type="ARBA" id="ARBA00070624"/>
    </source>
</evidence>
<feature type="signal peptide" evidence="8">
    <location>
        <begin position="1"/>
        <end position="33"/>
    </location>
</feature>
<dbReference type="InterPro" id="IPR010618">
    <property type="entry name" value="RPF"/>
</dbReference>
<dbReference type="AlphaFoldDB" id="A0A0D1LRH6"/>
<evidence type="ECO:0000256" key="3">
    <source>
        <dbReference type="ARBA" id="ARBA00022737"/>
    </source>
</evidence>
<keyword evidence="3" id="KW-0677">Repeat</keyword>
<dbReference type="CDD" id="cd13925">
    <property type="entry name" value="RPF"/>
    <property type="match status" value="1"/>
</dbReference>
<evidence type="ECO:0000256" key="1">
    <source>
        <dbReference type="ARBA" id="ARBA00010830"/>
    </source>
</evidence>
<feature type="region of interest" description="Disordered" evidence="7">
    <location>
        <begin position="115"/>
        <end position="173"/>
    </location>
</feature>
<gene>
    <name evidence="10" type="ORF">TL10_00005</name>
</gene>
<organism evidence="10 11">
    <name type="scientific">Mycolicibacterium llatzerense</name>
    <dbReference type="NCBI Taxonomy" id="280871"/>
    <lineage>
        <taxon>Bacteria</taxon>
        <taxon>Bacillati</taxon>
        <taxon>Actinomycetota</taxon>
        <taxon>Actinomycetes</taxon>
        <taxon>Mycobacteriales</taxon>
        <taxon>Mycobacteriaceae</taxon>
        <taxon>Mycolicibacterium</taxon>
    </lineage>
</organism>
<comment type="similarity">
    <text evidence="1">Belongs to the transglycosylase family. Rpf subfamily.</text>
</comment>
<feature type="compositionally biased region" description="Low complexity" evidence="7">
    <location>
        <begin position="155"/>
        <end position="173"/>
    </location>
</feature>
<evidence type="ECO:0000313" key="10">
    <source>
        <dbReference type="EMBL" id="KIU18691.1"/>
    </source>
</evidence>
<evidence type="ECO:0000256" key="7">
    <source>
        <dbReference type="SAM" id="MobiDB-lite"/>
    </source>
</evidence>
<evidence type="ECO:0000256" key="5">
    <source>
        <dbReference type="ARBA" id="ARBA00023026"/>
    </source>
</evidence>
<reference evidence="10 11" key="1">
    <citation type="submission" date="2015-01" db="EMBL/GenBank/DDBJ databases">
        <title>Genome sequence of Mycobacterium llatzerense and Mycobacterium immunogenum recovered from brain abscess.</title>
        <authorList>
            <person name="Greninger A.L."/>
            <person name="Langelier C."/>
            <person name="Cunningham G."/>
            <person name="Chiu C.Y."/>
            <person name="Miller S."/>
        </authorList>
    </citation>
    <scope>NUCLEOTIDE SEQUENCE [LARGE SCALE GENOMIC DNA]</scope>
    <source>
        <strain evidence="10 11">CLUC14</strain>
    </source>
</reference>
<dbReference type="RefSeq" id="WP_043983884.1">
    <property type="nucleotide sequence ID" value="NZ_JXST01000001.1"/>
</dbReference>
<keyword evidence="11" id="KW-1185">Reference proteome</keyword>
<feature type="non-terminal residue" evidence="10">
    <location>
        <position position="173"/>
    </location>
</feature>
<evidence type="ECO:0000256" key="4">
    <source>
        <dbReference type="ARBA" id="ARBA00022801"/>
    </source>
</evidence>
<dbReference type="Proteomes" id="UP000032221">
    <property type="component" value="Unassembled WGS sequence"/>
</dbReference>
<proteinExistence type="inferred from homology"/>
<feature type="compositionally biased region" description="Polar residues" evidence="7">
    <location>
        <begin position="117"/>
        <end position="128"/>
    </location>
</feature>
<keyword evidence="4" id="KW-0378">Hydrolase</keyword>
<accession>A0A0D1LRH6</accession>
<evidence type="ECO:0000256" key="2">
    <source>
        <dbReference type="ARBA" id="ARBA00022729"/>
    </source>
</evidence>
<protein>
    <recommendedName>
        <fullName evidence="6">Resuscitation-promoting factor RpfA</fullName>
    </recommendedName>
</protein>
<sequence length="173" mass="17307">MSGRHRKPTTSSVSVAKIAFTGAVLGGGSIALAAQASAATDGEWDQVARCESGGNWAINTGNGYQGGLQFSPGTWSAHGGGEYAPAANMASKDQQIAVAERVLARQGRGAWPVCGTGLSSSTPRNVVNTPKPAPAVTLDNPELNTPADPAPVQEAAAPLDAPAPEAPAAPAIV</sequence>